<evidence type="ECO:0000256" key="2">
    <source>
        <dbReference type="ARBA" id="ARBA00005528"/>
    </source>
</evidence>
<dbReference type="InterPro" id="IPR006700">
    <property type="entry name" value="RsmE"/>
</dbReference>
<protein>
    <recommendedName>
        <fullName evidence="10">Ribosomal RNA small subunit methyltransferase E</fullName>
        <ecNumber evidence="10">2.1.1.193</ecNumber>
    </recommendedName>
</protein>
<dbReference type="STRING" id="658219.SAMN05216212_2962"/>
<dbReference type="InterPro" id="IPR029028">
    <property type="entry name" value="Alpha/beta_knot_MTases"/>
</dbReference>
<comment type="catalytic activity">
    <reaction evidence="9 10">
        <text>uridine(1498) in 16S rRNA + S-adenosyl-L-methionine = N(3)-methyluridine(1498) in 16S rRNA + S-adenosyl-L-homocysteine + H(+)</text>
        <dbReference type="Rhea" id="RHEA:42920"/>
        <dbReference type="Rhea" id="RHEA-COMP:10283"/>
        <dbReference type="Rhea" id="RHEA-COMP:10284"/>
        <dbReference type="ChEBI" id="CHEBI:15378"/>
        <dbReference type="ChEBI" id="CHEBI:57856"/>
        <dbReference type="ChEBI" id="CHEBI:59789"/>
        <dbReference type="ChEBI" id="CHEBI:65315"/>
        <dbReference type="ChEBI" id="CHEBI:74502"/>
        <dbReference type="EC" id="2.1.1.193"/>
    </reaction>
</comment>
<dbReference type="EC" id="2.1.1.193" evidence="10"/>
<evidence type="ECO:0000313" key="13">
    <source>
        <dbReference type="Proteomes" id="UP000199305"/>
    </source>
</evidence>
<dbReference type="OrthoDB" id="9815641at2"/>
<evidence type="ECO:0000256" key="5">
    <source>
        <dbReference type="ARBA" id="ARBA00022603"/>
    </source>
</evidence>
<evidence type="ECO:0000256" key="1">
    <source>
        <dbReference type="ARBA" id="ARBA00004496"/>
    </source>
</evidence>
<proteinExistence type="inferred from homology"/>
<dbReference type="PIRSF" id="PIRSF015601">
    <property type="entry name" value="MTase_slr0722"/>
    <property type="match status" value="1"/>
</dbReference>
<dbReference type="Pfam" id="PF04452">
    <property type="entry name" value="Methyltrans_RNA"/>
    <property type="match status" value="1"/>
</dbReference>
<organism evidence="12 13">
    <name type="scientific">Microbulbifer yueqingensis</name>
    <dbReference type="NCBI Taxonomy" id="658219"/>
    <lineage>
        <taxon>Bacteria</taxon>
        <taxon>Pseudomonadati</taxon>
        <taxon>Pseudomonadota</taxon>
        <taxon>Gammaproteobacteria</taxon>
        <taxon>Cellvibrionales</taxon>
        <taxon>Microbulbiferaceae</taxon>
        <taxon>Microbulbifer</taxon>
    </lineage>
</organism>
<evidence type="ECO:0000256" key="4">
    <source>
        <dbReference type="ARBA" id="ARBA00022552"/>
    </source>
</evidence>
<dbReference type="CDD" id="cd18084">
    <property type="entry name" value="RsmE-like"/>
    <property type="match status" value="1"/>
</dbReference>
<accession>A0A1G9E027</accession>
<feature type="domain" description="Ribosomal RNA small subunit methyltransferase E methyltransferase" evidence="11">
    <location>
        <begin position="75"/>
        <end position="236"/>
    </location>
</feature>
<evidence type="ECO:0000256" key="8">
    <source>
        <dbReference type="ARBA" id="ARBA00025699"/>
    </source>
</evidence>
<sequence length="240" mass="26324">MNLIILFPEDFVAPSRARVGGRRLEHIRTVHRAVAGDTLRVGLLDEGIGTARLLGLDEDKAELEVSLDASAPPPPPIPVKLVLALPRPKMLKRTIQHATAMGVKEIHLVNAYRVEKSYWQTPWLAADRLREQCLLGLEQSVDTVMPRIELHKRFKPFVEDELPAISAGTEALVAHPVGAAPCPVDIGRPVTLAVGPEGGFIPYEVERLQEHGFSAVHLGPRILRVETALPVLLSRLFPAS</sequence>
<comment type="function">
    <text evidence="8 10">Specifically methylates the N3 position of the uracil ring of uridine 1498 (m3U1498) in 16S rRNA. Acts on the fully assembled 30S ribosomal subunit.</text>
</comment>
<keyword evidence="4 10" id="KW-0698">rRNA processing</keyword>
<reference evidence="13" key="1">
    <citation type="submission" date="2016-10" db="EMBL/GenBank/DDBJ databases">
        <authorList>
            <person name="Varghese N."/>
            <person name="Submissions S."/>
        </authorList>
    </citation>
    <scope>NUCLEOTIDE SEQUENCE [LARGE SCALE GENOMIC DNA]</scope>
    <source>
        <strain evidence="13">CGMCC 1.10658</strain>
    </source>
</reference>
<dbReference type="Gene3D" id="3.40.1280.10">
    <property type="match status" value="1"/>
</dbReference>
<keyword evidence="13" id="KW-1185">Reference proteome</keyword>
<keyword evidence="3 10" id="KW-0963">Cytoplasm</keyword>
<dbReference type="RefSeq" id="WP_091516059.1">
    <property type="nucleotide sequence ID" value="NZ_FNFH01000007.1"/>
</dbReference>
<dbReference type="NCBIfam" id="TIGR00046">
    <property type="entry name" value="RsmE family RNA methyltransferase"/>
    <property type="match status" value="1"/>
</dbReference>
<dbReference type="InterPro" id="IPR029026">
    <property type="entry name" value="tRNA_m1G_MTases_N"/>
</dbReference>
<evidence type="ECO:0000256" key="9">
    <source>
        <dbReference type="ARBA" id="ARBA00047944"/>
    </source>
</evidence>
<keyword evidence="7 10" id="KW-0949">S-adenosyl-L-methionine</keyword>
<dbReference type="GO" id="GO:0005737">
    <property type="term" value="C:cytoplasm"/>
    <property type="evidence" value="ECO:0007669"/>
    <property type="project" value="UniProtKB-SubCell"/>
</dbReference>
<evidence type="ECO:0000256" key="6">
    <source>
        <dbReference type="ARBA" id="ARBA00022679"/>
    </source>
</evidence>
<dbReference type="NCBIfam" id="NF008700">
    <property type="entry name" value="PRK11713.5-4"/>
    <property type="match status" value="1"/>
</dbReference>
<dbReference type="SUPFAM" id="SSF75217">
    <property type="entry name" value="alpha/beta knot"/>
    <property type="match status" value="1"/>
</dbReference>
<evidence type="ECO:0000256" key="10">
    <source>
        <dbReference type="PIRNR" id="PIRNR015601"/>
    </source>
</evidence>
<dbReference type="EMBL" id="FNFH01000007">
    <property type="protein sequence ID" value="SDK69420.1"/>
    <property type="molecule type" value="Genomic_DNA"/>
</dbReference>
<dbReference type="PANTHER" id="PTHR30027:SF3">
    <property type="entry name" value="16S RRNA (URACIL(1498)-N(3))-METHYLTRANSFERASE"/>
    <property type="match status" value="1"/>
</dbReference>
<comment type="subcellular location">
    <subcellularLocation>
        <location evidence="1 10">Cytoplasm</location>
    </subcellularLocation>
</comment>
<name>A0A1G9E027_9GAMM</name>
<dbReference type="GO" id="GO:0070475">
    <property type="term" value="P:rRNA base methylation"/>
    <property type="evidence" value="ECO:0007669"/>
    <property type="project" value="TreeGrafter"/>
</dbReference>
<dbReference type="AlphaFoldDB" id="A0A1G9E027"/>
<gene>
    <name evidence="12" type="ORF">SAMN05216212_2962</name>
</gene>
<evidence type="ECO:0000256" key="7">
    <source>
        <dbReference type="ARBA" id="ARBA00022691"/>
    </source>
</evidence>
<dbReference type="GO" id="GO:0070042">
    <property type="term" value="F:rRNA (uridine-N3-)-methyltransferase activity"/>
    <property type="evidence" value="ECO:0007669"/>
    <property type="project" value="TreeGrafter"/>
</dbReference>
<evidence type="ECO:0000313" key="12">
    <source>
        <dbReference type="EMBL" id="SDK69420.1"/>
    </source>
</evidence>
<dbReference type="Proteomes" id="UP000199305">
    <property type="component" value="Unassembled WGS sequence"/>
</dbReference>
<evidence type="ECO:0000256" key="3">
    <source>
        <dbReference type="ARBA" id="ARBA00022490"/>
    </source>
</evidence>
<dbReference type="InterPro" id="IPR046886">
    <property type="entry name" value="RsmE_MTase_dom"/>
</dbReference>
<evidence type="ECO:0000259" key="11">
    <source>
        <dbReference type="Pfam" id="PF04452"/>
    </source>
</evidence>
<comment type="similarity">
    <text evidence="2 10">Belongs to the RNA methyltransferase RsmE family.</text>
</comment>
<keyword evidence="5 10" id="KW-0489">Methyltransferase</keyword>
<dbReference type="PANTHER" id="PTHR30027">
    <property type="entry name" value="RIBOSOMAL RNA SMALL SUBUNIT METHYLTRANSFERASE E"/>
    <property type="match status" value="1"/>
</dbReference>
<keyword evidence="6 10" id="KW-0808">Transferase</keyword>